<feature type="compositionally biased region" description="Pro residues" evidence="4">
    <location>
        <begin position="121"/>
        <end position="166"/>
    </location>
</feature>
<dbReference type="InterPro" id="IPR001876">
    <property type="entry name" value="Znf_RanBP2"/>
</dbReference>
<keyword evidence="5" id="KW-0472">Membrane</keyword>
<keyword evidence="1" id="KW-0479">Metal-binding</keyword>
<accession>A0ABN3H0Q0</accession>
<evidence type="ECO:0000256" key="2">
    <source>
        <dbReference type="ARBA" id="ARBA00022771"/>
    </source>
</evidence>
<comment type="caution">
    <text evidence="7">The sequence shown here is derived from an EMBL/GenBank/DDBJ whole genome shotgun (WGS) entry which is preliminary data.</text>
</comment>
<gene>
    <name evidence="7" type="ORF">GCM10010170_063650</name>
</gene>
<protein>
    <recommendedName>
        <fullName evidence="6">RanBP2-type domain-containing protein</fullName>
    </recommendedName>
</protein>
<evidence type="ECO:0000256" key="4">
    <source>
        <dbReference type="SAM" id="MobiDB-lite"/>
    </source>
</evidence>
<keyword evidence="3" id="KW-0862">Zinc</keyword>
<keyword evidence="5" id="KW-1133">Transmembrane helix</keyword>
<feature type="compositionally biased region" description="Low complexity" evidence="4">
    <location>
        <begin position="200"/>
        <end position="212"/>
    </location>
</feature>
<feature type="region of interest" description="Disordered" evidence="4">
    <location>
        <begin position="255"/>
        <end position="308"/>
    </location>
</feature>
<feature type="compositionally biased region" description="Low complexity" evidence="4">
    <location>
        <begin position="278"/>
        <end position="294"/>
    </location>
</feature>
<keyword evidence="2" id="KW-0863">Zinc-finger</keyword>
<dbReference type="PROSITE" id="PS50199">
    <property type="entry name" value="ZF_RANBP2_2"/>
    <property type="match status" value="1"/>
</dbReference>
<dbReference type="EMBL" id="BAAARV010000062">
    <property type="protein sequence ID" value="GAA2365273.1"/>
    <property type="molecule type" value="Genomic_DNA"/>
</dbReference>
<feature type="transmembrane region" description="Helical" evidence="5">
    <location>
        <begin position="224"/>
        <end position="245"/>
    </location>
</feature>
<feature type="compositionally biased region" description="Low complexity" evidence="4">
    <location>
        <begin position="167"/>
        <end position="179"/>
    </location>
</feature>
<evidence type="ECO:0000256" key="1">
    <source>
        <dbReference type="ARBA" id="ARBA00022723"/>
    </source>
</evidence>
<reference evidence="7 8" key="1">
    <citation type="journal article" date="2019" name="Int. J. Syst. Evol. Microbiol.">
        <title>The Global Catalogue of Microorganisms (GCM) 10K type strain sequencing project: providing services to taxonomists for standard genome sequencing and annotation.</title>
        <authorList>
            <consortium name="The Broad Institute Genomics Platform"/>
            <consortium name="The Broad Institute Genome Sequencing Center for Infectious Disease"/>
            <person name="Wu L."/>
            <person name="Ma J."/>
        </authorList>
    </citation>
    <scope>NUCLEOTIDE SEQUENCE [LARGE SCALE GENOMIC DNA]</scope>
    <source>
        <strain evidence="7 8">JCM 3272</strain>
    </source>
</reference>
<feature type="domain" description="RanBP2-type" evidence="6">
    <location>
        <begin position="4"/>
        <end position="34"/>
    </location>
</feature>
<name>A0ABN3H0Q0_9ACTN</name>
<feature type="compositionally biased region" description="Low complexity" evidence="4">
    <location>
        <begin position="81"/>
        <end position="91"/>
    </location>
</feature>
<evidence type="ECO:0000313" key="7">
    <source>
        <dbReference type="EMBL" id="GAA2365273.1"/>
    </source>
</evidence>
<evidence type="ECO:0000259" key="6">
    <source>
        <dbReference type="PROSITE" id="PS50199"/>
    </source>
</evidence>
<evidence type="ECO:0000256" key="3">
    <source>
        <dbReference type="ARBA" id="ARBA00022833"/>
    </source>
</evidence>
<feature type="compositionally biased region" description="Low complexity" evidence="4">
    <location>
        <begin position="255"/>
        <end position="271"/>
    </location>
</feature>
<sequence length="442" mass="44199">MCGSVGYMWQCGVCGQTNTDENGTCPTCGAVRAPVAWPASAPADQFASWSPSAGPDASIPGPNPPGPNPSGTGPYGPGPGPDAAAAAQPWPVSSPPNPSAQPGQPYPPAQPGPFSSAQPGQPFPPAQPGQPFPPAQPGQPFPPAQPGQPFPPAQPGQPWPPVPGPPGVAAVQGAQQWPAIGMPNQPLAPAEPGAAPTHWPAEAPGGAPAQWAPVPPAAPRHPVWIFPAVVAVVLLLAGGTIAFVLRDRWLPGASDPSTAAPAGPTATPATSGPGGGPASVSPTPTANPTSATPTQGPPTLPANVGSVRLDPSLDPVQAPAVAGIFDRYFTAVNARNAGAALGVMDPGGSINQGDASAVKKFSDGISTSTDDDILLLVLGPDPTGKGLLQARVTFRSRQDPGKGPKGRESETCTRWDVTYSLTQPGGGEYRIWGSTGAGSRPC</sequence>
<evidence type="ECO:0000256" key="5">
    <source>
        <dbReference type="SAM" id="Phobius"/>
    </source>
</evidence>
<organism evidence="7 8">
    <name type="scientific">Dactylosporangium salmoneum</name>
    <dbReference type="NCBI Taxonomy" id="53361"/>
    <lineage>
        <taxon>Bacteria</taxon>
        <taxon>Bacillati</taxon>
        <taxon>Actinomycetota</taxon>
        <taxon>Actinomycetes</taxon>
        <taxon>Micromonosporales</taxon>
        <taxon>Micromonosporaceae</taxon>
        <taxon>Dactylosporangium</taxon>
    </lineage>
</organism>
<evidence type="ECO:0000313" key="8">
    <source>
        <dbReference type="Proteomes" id="UP001501444"/>
    </source>
</evidence>
<proteinExistence type="predicted"/>
<feature type="compositionally biased region" description="Pro residues" evidence="4">
    <location>
        <begin position="92"/>
        <end position="111"/>
    </location>
</feature>
<dbReference type="PROSITE" id="PS01358">
    <property type="entry name" value="ZF_RANBP2_1"/>
    <property type="match status" value="1"/>
</dbReference>
<keyword evidence="8" id="KW-1185">Reference proteome</keyword>
<dbReference type="Proteomes" id="UP001501444">
    <property type="component" value="Unassembled WGS sequence"/>
</dbReference>
<feature type="region of interest" description="Disordered" evidence="4">
    <location>
        <begin position="42"/>
        <end position="213"/>
    </location>
</feature>
<keyword evidence="5" id="KW-0812">Transmembrane</keyword>